<dbReference type="PANTHER" id="PTHR10133:SF62">
    <property type="entry name" value="DNA POLYMERASE THETA"/>
    <property type="match status" value="1"/>
</dbReference>
<dbReference type="InterPro" id="IPR014001">
    <property type="entry name" value="Helicase_ATP-bd"/>
</dbReference>
<dbReference type="InterPro" id="IPR019760">
    <property type="entry name" value="DNA-dir_DNA_pol_A_CS"/>
</dbReference>
<dbReference type="Pfam" id="PF00270">
    <property type="entry name" value="DEAD"/>
    <property type="match status" value="1"/>
</dbReference>
<feature type="domain" description="Helicase C-terminal" evidence="14">
    <location>
        <begin position="262"/>
        <end position="452"/>
    </location>
</feature>
<evidence type="ECO:0000256" key="12">
    <source>
        <dbReference type="SAM" id="MobiDB-lite"/>
    </source>
</evidence>
<keyword evidence="4 15" id="KW-0548">Nucleotidyltransferase</keyword>
<organism evidence="15 16">
    <name type="scientific">Brachionus plicatilis</name>
    <name type="common">Marine rotifer</name>
    <name type="synonym">Brachionus muelleri</name>
    <dbReference type="NCBI Taxonomy" id="10195"/>
    <lineage>
        <taxon>Eukaryota</taxon>
        <taxon>Metazoa</taxon>
        <taxon>Spiralia</taxon>
        <taxon>Gnathifera</taxon>
        <taxon>Rotifera</taxon>
        <taxon>Eurotatoria</taxon>
        <taxon>Monogononta</taxon>
        <taxon>Pseudotrocha</taxon>
        <taxon>Ploima</taxon>
        <taxon>Brachionidae</taxon>
        <taxon>Brachionus</taxon>
    </lineage>
</organism>
<dbReference type="FunFam" id="3.40.50.300:FF:000813">
    <property type="entry name" value="helicase POLQ-like isoform X1"/>
    <property type="match status" value="1"/>
</dbReference>
<keyword evidence="5" id="KW-0547">Nucleotide-binding</keyword>
<dbReference type="SUPFAM" id="SSF158702">
    <property type="entry name" value="Sec63 N-terminal domain-like"/>
    <property type="match status" value="1"/>
</dbReference>
<dbReference type="Gene3D" id="1.10.3380.20">
    <property type="match status" value="1"/>
</dbReference>
<evidence type="ECO:0000256" key="1">
    <source>
        <dbReference type="ARBA" id="ARBA00004123"/>
    </source>
</evidence>
<accession>A0A3M7RGM8</accession>
<evidence type="ECO:0000256" key="3">
    <source>
        <dbReference type="ARBA" id="ARBA00022679"/>
    </source>
</evidence>
<evidence type="ECO:0000256" key="11">
    <source>
        <dbReference type="ARBA" id="ARBA00049244"/>
    </source>
</evidence>
<dbReference type="SMART" id="SM00487">
    <property type="entry name" value="DEXDc"/>
    <property type="match status" value="1"/>
</dbReference>
<dbReference type="SMART" id="SM00482">
    <property type="entry name" value="POLAc"/>
    <property type="match status" value="1"/>
</dbReference>
<dbReference type="PROSITE" id="PS00447">
    <property type="entry name" value="DNA_POLYMERASE_A"/>
    <property type="match status" value="1"/>
</dbReference>
<evidence type="ECO:0000259" key="14">
    <source>
        <dbReference type="PROSITE" id="PS51194"/>
    </source>
</evidence>
<comment type="subcellular location">
    <subcellularLocation>
        <location evidence="1">Nucleus</location>
    </subcellularLocation>
</comment>
<keyword evidence="10" id="KW-0539">Nucleus</keyword>
<keyword evidence="6" id="KW-0227">DNA damage</keyword>
<dbReference type="SMART" id="SM00490">
    <property type="entry name" value="HELICc"/>
    <property type="match status" value="1"/>
</dbReference>
<dbReference type="FunFam" id="1.10.150.20:FF:000070">
    <property type="entry name" value="DNA polymerase I, putative"/>
    <property type="match status" value="1"/>
</dbReference>
<dbReference type="EC" id="2.7.7.7" evidence="2"/>
<dbReference type="SUPFAM" id="SSF52540">
    <property type="entry name" value="P-loop containing nucleoside triphosphate hydrolases"/>
    <property type="match status" value="1"/>
</dbReference>
<dbReference type="Gene3D" id="1.20.1060.10">
    <property type="entry name" value="Taq DNA Polymerase, Chain T, domain 4"/>
    <property type="match status" value="1"/>
</dbReference>
<dbReference type="GO" id="GO:0005634">
    <property type="term" value="C:nucleus"/>
    <property type="evidence" value="ECO:0007669"/>
    <property type="project" value="UniProtKB-SubCell"/>
</dbReference>
<dbReference type="GO" id="GO:0005524">
    <property type="term" value="F:ATP binding"/>
    <property type="evidence" value="ECO:0007669"/>
    <property type="project" value="UniProtKB-KW"/>
</dbReference>
<reference evidence="15 16" key="1">
    <citation type="journal article" date="2018" name="Sci. Rep.">
        <title>Genomic signatures of local adaptation to the degree of environmental predictability in rotifers.</title>
        <authorList>
            <person name="Franch-Gras L."/>
            <person name="Hahn C."/>
            <person name="Garcia-Roger E.M."/>
            <person name="Carmona M.J."/>
            <person name="Serra M."/>
            <person name="Gomez A."/>
        </authorList>
    </citation>
    <scope>NUCLEOTIDE SEQUENCE [LARGE SCALE GENOMIC DNA]</scope>
    <source>
        <strain evidence="15">HYR1</strain>
    </source>
</reference>
<dbReference type="GO" id="GO:0097681">
    <property type="term" value="P:double-strand break repair via alternative nonhomologous end joining"/>
    <property type="evidence" value="ECO:0007669"/>
    <property type="project" value="TreeGrafter"/>
</dbReference>
<dbReference type="InterPro" id="IPR043502">
    <property type="entry name" value="DNA/RNA_pol_sf"/>
</dbReference>
<evidence type="ECO:0000256" key="7">
    <source>
        <dbReference type="ARBA" id="ARBA00022840"/>
    </source>
</evidence>
<dbReference type="EMBL" id="REGN01003414">
    <property type="protein sequence ID" value="RNA22671.1"/>
    <property type="molecule type" value="Genomic_DNA"/>
</dbReference>
<gene>
    <name evidence="15" type="ORF">BpHYR1_044403</name>
</gene>
<dbReference type="Pfam" id="PF00271">
    <property type="entry name" value="Helicase_C"/>
    <property type="match status" value="1"/>
</dbReference>
<evidence type="ECO:0000256" key="10">
    <source>
        <dbReference type="ARBA" id="ARBA00023242"/>
    </source>
</evidence>
<dbReference type="GO" id="GO:0003677">
    <property type="term" value="F:DNA binding"/>
    <property type="evidence" value="ECO:0007669"/>
    <property type="project" value="InterPro"/>
</dbReference>
<dbReference type="InterPro" id="IPR027417">
    <property type="entry name" value="P-loop_NTPase"/>
</dbReference>
<dbReference type="STRING" id="10195.A0A3M7RGM8"/>
<dbReference type="InterPro" id="IPR001098">
    <property type="entry name" value="DNA-dir_DNA_pol_A_palm_dom"/>
</dbReference>
<dbReference type="Proteomes" id="UP000276133">
    <property type="component" value="Unassembled WGS sequence"/>
</dbReference>
<feature type="region of interest" description="Disordered" evidence="12">
    <location>
        <begin position="868"/>
        <end position="894"/>
    </location>
</feature>
<keyword evidence="16" id="KW-1185">Reference proteome</keyword>
<evidence type="ECO:0000256" key="2">
    <source>
        <dbReference type="ARBA" id="ARBA00012417"/>
    </source>
</evidence>
<keyword evidence="9" id="KW-0234">DNA repair</keyword>
<dbReference type="Pfam" id="PF20470">
    <property type="entry name" value="HTH_61"/>
    <property type="match status" value="1"/>
</dbReference>
<evidence type="ECO:0000313" key="16">
    <source>
        <dbReference type="Proteomes" id="UP000276133"/>
    </source>
</evidence>
<dbReference type="OrthoDB" id="2320933at2759"/>
<evidence type="ECO:0000259" key="13">
    <source>
        <dbReference type="PROSITE" id="PS51192"/>
    </source>
</evidence>
<dbReference type="InterPro" id="IPR036397">
    <property type="entry name" value="RNaseH_sf"/>
</dbReference>
<evidence type="ECO:0000256" key="9">
    <source>
        <dbReference type="ARBA" id="ARBA00023204"/>
    </source>
</evidence>
<dbReference type="InterPro" id="IPR002298">
    <property type="entry name" value="DNA_polymerase_A"/>
</dbReference>
<dbReference type="Pfam" id="PF00476">
    <property type="entry name" value="DNA_pol_A"/>
    <property type="match status" value="1"/>
</dbReference>
<dbReference type="Gene3D" id="3.30.420.10">
    <property type="entry name" value="Ribonuclease H-like superfamily/Ribonuclease H"/>
    <property type="match status" value="1"/>
</dbReference>
<name>A0A3M7RGM8_BRAPC</name>
<dbReference type="CDD" id="cd18795">
    <property type="entry name" value="SF2_C_Ski2"/>
    <property type="match status" value="1"/>
</dbReference>
<protein>
    <recommendedName>
        <fullName evidence="2">DNA-directed DNA polymerase</fullName>
        <ecNumber evidence="2">2.7.7.7</ecNumber>
    </recommendedName>
</protein>
<sequence length="1689" mass="193032">MSSSNNLEVILKKWKFPKSIIDNYKTIGITEIFDWQAECLSNIKVTDEKKNLVYSAPTSAGKTLVAELLMLKNVLDLRRKAIFILPFISLAKEKLNHLQSILSESYLKADGFIGSMTPNGGFKSVDIAICTIEKANSLLNRLIDDEQIFELGVIVIDELHMVNDSGRGFLLELILSKIKFLCSKSGNQSQIQLIGMSATLPNLQLVADWLDASLYLTNFRPISLFECYKFEEKIYDKNRQIVSSINVDKRIDNDTDLLIHLVYETIVKKLGVLIFCPTKSRCETLAENIARAIYNLERNHSEKITFLNKEKIIECLNELKNTPAGLDSQLGKTVRYGIAFHHAGLTIDEREIIENHFKNGHLLVIICTSTLSSGINFPARRVIIRTPMFNGRPIDPMSYKQMAGRAGRKGKDTMGESILMCANVNEKKIAESLLNSEIPELTSVDPKSELLGSIKRALLETIVSGVAVQKKDIIDYVKCFLSYSLVDDLSYEKYLKWLNSNQFIDIISSNSDDESYKPTQLGFAVVGSAMSPDEGLVIFDELKKAMQCFVLENELHIIYQITPINISDYWVHSSTSVDWNFYYTLVQNFAPDVKRVCDLVGVRQSFILKMIKGCSMSSCDQKLLRIHLRFFTSLILNDLVNEVTFSEILNKYGCQKGFLQSLQQSSSTYASMITVFCNRLGWFNLELLVNQFHSRLMFGVQRQLLDLIRISLLNSNRARLFYNAGYTTVASLAMCDLKKIEKILRTGVSFVGKKNDNKNDFSITTSEIAIWNDGKGYTYWEASACILEEANNLLKSDLEQLGVKISIDKSNSDLNKIVPLNEKSVFQFNETVDSLIQSQNKSKMEIEEVDKEKNAVIQTIEVGIERIDLNSDSKHSPEKNHTSPKIDISQSNSASKSFFDDQRILEVAEKFEKINQISPKYKTPLKSIDKVFNNTIVSQDVLLMCEKLENNLSAKKSKKIINNLKKDLNFSFGDQTLKNILDCSIDIEPKSMKDEWSSLKQEIITNLKKLDFSNQIKINLIDDFENLENFVNSIKPKTLVSLSLACQEVEKSENLDDNFCEFTDLDQNLTLKIYGLFASFDNQKLKETNFILFKKKANFVDHLKCLIEKEDLIKILFYSKKHFKLINKAFGLNIKSPCYDPIVATWLLNQELMSIYQIKQKYCSNLNILIDNYLKNKKSCFGCSKNQVDRMSLIEGAFLESLIGINCFEKIKIQLQLQNVWIYFAKVESELALLSAQMELIGFGINLEELERIKFILIKKKKEIEDKIFCFSGKAINLNSTEDVSFLIYNVLKLNPSDKNKLNSKLKSHSTNKAALQKLASQHEVPGLVILWRKIQHSLSNSIFPLEKSKEYKTFLDMYRIYPTIDLFTATGRMNFYNPCLQSIPRDFDINSDQTSDFTDEMISNECISAEEANFFMSKLDEDLSKSGSKNDISIRDSFIPCKNRVLLSADYCQLELRIIANLCQDENLINIFNDTRYDIFNLLASKWLNVSIEEIDDQKRQNVKKVIYGIIYGISAKTLSSFLNQDESEASKFIDSFLMTFPGLKKFIKSQVENCRLKGYVETIRKRRRFLPNISNLDPKLKSQAERQAINTVIQGSAADIVKSAMVKIDKVLKKKYPFDTNNRFDPNARGAFMVMQLHDELIFEVNHQDLNDIRLLIKDCIENCMDLPVKMKTKIRVGFTWGSLELV</sequence>
<keyword evidence="8" id="KW-0239">DNA-directed DNA polymerase</keyword>
<comment type="catalytic activity">
    <reaction evidence="11">
        <text>DNA(n) + a 2'-deoxyribonucleoside 5'-triphosphate = DNA(n+1) + diphosphate</text>
        <dbReference type="Rhea" id="RHEA:22508"/>
        <dbReference type="Rhea" id="RHEA-COMP:17339"/>
        <dbReference type="Rhea" id="RHEA-COMP:17340"/>
        <dbReference type="ChEBI" id="CHEBI:33019"/>
        <dbReference type="ChEBI" id="CHEBI:61560"/>
        <dbReference type="ChEBI" id="CHEBI:173112"/>
        <dbReference type="EC" id="2.7.7.7"/>
    </reaction>
</comment>
<dbReference type="InterPro" id="IPR011545">
    <property type="entry name" value="DEAD/DEAH_box_helicase_dom"/>
</dbReference>
<dbReference type="Pfam" id="PF21099">
    <property type="entry name" value="POLQ_helical"/>
    <property type="match status" value="1"/>
</dbReference>
<dbReference type="GO" id="GO:0003887">
    <property type="term" value="F:DNA-directed DNA polymerase activity"/>
    <property type="evidence" value="ECO:0007669"/>
    <property type="project" value="UniProtKB-KW"/>
</dbReference>
<dbReference type="InterPro" id="IPR046931">
    <property type="entry name" value="HTH_61"/>
</dbReference>
<dbReference type="SUPFAM" id="SSF56672">
    <property type="entry name" value="DNA/RNA polymerases"/>
    <property type="match status" value="1"/>
</dbReference>
<dbReference type="CDD" id="cd08638">
    <property type="entry name" value="DNA_pol_A_theta"/>
    <property type="match status" value="1"/>
</dbReference>
<dbReference type="Gene3D" id="3.40.50.300">
    <property type="entry name" value="P-loop containing nucleotide triphosphate hydrolases"/>
    <property type="match status" value="2"/>
</dbReference>
<dbReference type="CDD" id="cd18026">
    <property type="entry name" value="DEXHc_POLQ-like"/>
    <property type="match status" value="1"/>
</dbReference>
<dbReference type="PANTHER" id="PTHR10133">
    <property type="entry name" value="DNA POLYMERASE I"/>
    <property type="match status" value="1"/>
</dbReference>
<feature type="compositionally biased region" description="Basic and acidic residues" evidence="12">
    <location>
        <begin position="868"/>
        <end position="881"/>
    </location>
</feature>
<evidence type="ECO:0000256" key="5">
    <source>
        <dbReference type="ARBA" id="ARBA00022741"/>
    </source>
</evidence>
<evidence type="ECO:0000256" key="4">
    <source>
        <dbReference type="ARBA" id="ARBA00022695"/>
    </source>
</evidence>
<dbReference type="Gene3D" id="3.30.70.370">
    <property type="match status" value="1"/>
</dbReference>
<evidence type="ECO:0000256" key="8">
    <source>
        <dbReference type="ARBA" id="ARBA00022932"/>
    </source>
</evidence>
<dbReference type="GO" id="GO:0006261">
    <property type="term" value="P:DNA-templated DNA replication"/>
    <property type="evidence" value="ECO:0007669"/>
    <property type="project" value="InterPro"/>
</dbReference>
<dbReference type="InterPro" id="IPR001650">
    <property type="entry name" value="Helicase_C-like"/>
</dbReference>
<evidence type="ECO:0000313" key="15">
    <source>
        <dbReference type="EMBL" id="RNA22671.1"/>
    </source>
</evidence>
<dbReference type="Gene3D" id="1.10.150.20">
    <property type="entry name" value="5' to 3' exonuclease, C-terminal subdomain"/>
    <property type="match status" value="1"/>
</dbReference>
<dbReference type="InterPro" id="IPR048960">
    <property type="entry name" value="POLQ-like_helical"/>
</dbReference>
<keyword evidence="3 15" id="KW-0808">Transferase</keyword>
<keyword evidence="7" id="KW-0067">ATP-binding</keyword>
<proteinExistence type="predicted"/>
<feature type="domain" description="Helicase ATP-binding" evidence="13">
    <location>
        <begin position="43"/>
        <end position="218"/>
    </location>
</feature>
<evidence type="ECO:0000256" key="6">
    <source>
        <dbReference type="ARBA" id="ARBA00022763"/>
    </source>
</evidence>
<comment type="caution">
    <text evidence="15">The sequence shown here is derived from an EMBL/GenBank/DDBJ whole genome shotgun (WGS) entry which is preliminary data.</text>
</comment>
<dbReference type="PROSITE" id="PS51194">
    <property type="entry name" value="HELICASE_CTER"/>
    <property type="match status" value="1"/>
</dbReference>
<dbReference type="PROSITE" id="PS51192">
    <property type="entry name" value="HELICASE_ATP_BIND_1"/>
    <property type="match status" value="1"/>
</dbReference>